<comment type="subcellular location">
    <subcellularLocation>
        <location evidence="1">Nucleus</location>
    </subcellularLocation>
</comment>
<evidence type="ECO:0000256" key="10">
    <source>
        <dbReference type="PROSITE-ProRule" id="PRU00042"/>
    </source>
</evidence>
<dbReference type="EMBL" id="HAED01022583">
    <property type="protein sequence ID" value="SBR09342.1"/>
    <property type="molecule type" value="Transcribed_RNA"/>
</dbReference>
<feature type="compositionally biased region" description="Basic and acidic residues" evidence="11">
    <location>
        <begin position="147"/>
        <end position="161"/>
    </location>
</feature>
<organism evidence="13">
    <name type="scientific">Nothobranchius kuhntae</name>
    <name type="common">Beira killifish</name>
    <dbReference type="NCBI Taxonomy" id="321403"/>
    <lineage>
        <taxon>Eukaryota</taxon>
        <taxon>Metazoa</taxon>
        <taxon>Chordata</taxon>
        <taxon>Craniata</taxon>
        <taxon>Vertebrata</taxon>
        <taxon>Euteleostomi</taxon>
        <taxon>Actinopterygii</taxon>
        <taxon>Neopterygii</taxon>
        <taxon>Teleostei</taxon>
        <taxon>Neoteleostei</taxon>
        <taxon>Acanthomorphata</taxon>
        <taxon>Ovalentaria</taxon>
        <taxon>Atherinomorphae</taxon>
        <taxon>Cyprinodontiformes</taxon>
        <taxon>Nothobranchiidae</taxon>
        <taxon>Nothobranchius</taxon>
    </lineage>
</organism>
<feature type="domain" description="C2H2-type" evidence="12">
    <location>
        <begin position="252"/>
        <end position="279"/>
    </location>
</feature>
<dbReference type="AlphaFoldDB" id="A0A1A8JMH8"/>
<evidence type="ECO:0000256" key="8">
    <source>
        <dbReference type="ARBA" id="ARBA00023163"/>
    </source>
</evidence>
<dbReference type="GO" id="GO:0005634">
    <property type="term" value="C:nucleus"/>
    <property type="evidence" value="ECO:0007669"/>
    <property type="project" value="UniProtKB-SubCell"/>
</dbReference>
<keyword evidence="6" id="KW-0805">Transcription regulation</keyword>
<keyword evidence="4 10" id="KW-0863">Zinc-finger</keyword>
<dbReference type="PANTHER" id="PTHR23235">
    <property type="entry name" value="KRUEPPEL-LIKE TRANSCRIPTION FACTOR"/>
    <property type="match status" value="1"/>
</dbReference>
<dbReference type="PANTHER" id="PTHR23235:SF120">
    <property type="entry name" value="KRUPPEL-LIKE FACTOR 15"/>
    <property type="match status" value="1"/>
</dbReference>
<keyword evidence="8" id="KW-0804">Transcription</keyword>
<dbReference type="SUPFAM" id="SSF57667">
    <property type="entry name" value="beta-beta-alpha zinc fingers"/>
    <property type="match status" value="2"/>
</dbReference>
<feature type="region of interest" description="Disordered" evidence="11">
    <location>
        <begin position="120"/>
        <end position="161"/>
    </location>
</feature>
<evidence type="ECO:0000256" key="2">
    <source>
        <dbReference type="ARBA" id="ARBA00022723"/>
    </source>
</evidence>
<dbReference type="PROSITE" id="PS50157">
    <property type="entry name" value="ZINC_FINGER_C2H2_2"/>
    <property type="match status" value="4"/>
</dbReference>
<keyword evidence="5" id="KW-0862">Zinc</keyword>
<feature type="domain" description="C2H2-type" evidence="12">
    <location>
        <begin position="196"/>
        <end position="223"/>
    </location>
</feature>
<feature type="region of interest" description="Disordered" evidence="11">
    <location>
        <begin position="312"/>
        <end position="331"/>
    </location>
</feature>
<dbReference type="Gene3D" id="3.30.160.60">
    <property type="entry name" value="Classic Zinc Finger"/>
    <property type="match status" value="4"/>
</dbReference>
<feature type="domain" description="C2H2-type" evidence="12">
    <location>
        <begin position="280"/>
        <end position="307"/>
    </location>
</feature>
<evidence type="ECO:0000256" key="4">
    <source>
        <dbReference type="ARBA" id="ARBA00022771"/>
    </source>
</evidence>
<dbReference type="GO" id="GO:0000978">
    <property type="term" value="F:RNA polymerase II cis-regulatory region sequence-specific DNA binding"/>
    <property type="evidence" value="ECO:0007669"/>
    <property type="project" value="TreeGrafter"/>
</dbReference>
<dbReference type="Pfam" id="PF00096">
    <property type="entry name" value="zf-C2H2"/>
    <property type="match status" value="4"/>
</dbReference>
<accession>A0A1A8JMH8</accession>
<evidence type="ECO:0000256" key="5">
    <source>
        <dbReference type="ARBA" id="ARBA00022833"/>
    </source>
</evidence>
<dbReference type="FunFam" id="3.30.160.60:FF:000130">
    <property type="entry name" value="Spalt-like transcription factor 4"/>
    <property type="match status" value="1"/>
</dbReference>
<evidence type="ECO:0000256" key="6">
    <source>
        <dbReference type="ARBA" id="ARBA00023015"/>
    </source>
</evidence>
<name>A0A1A8JMH8_NOTKU</name>
<evidence type="ECO:0000256" key="1">
    <source>
        <dbReference type="ARBA" id="ARBA00004123"/>
    </source>
</evidence>
<keyword evidence="7" id="KW-0238">DNA-binding</keyword>
<keyword evidence="2" id="KW-0479">Metal-binding</keyword>
<dbReference type="FunFam" id="3.30.160.60:FF:001325">
    <property type="entry name" value="zinc finger protein 200"/>
    <property type="match status" value="1"/>
</dbReference>
<dbReference type="FunFam" id="3.30.160.60:FF:000446">
    <property type="entry name" value="Zinc finger protein"/>
    <property type="match status" value="1"/>
</dbReference>
<dbReference type="FunFam" id="3.30.160.60:FF:000965">
    <property type="entry name" value="Neurotrophin receptor-interacting factor homolog"/>
    <property type="match status" value="1"/>
</dbReference>
<dbReference type="GO" id="GO:0008270">
    <property type="term" value="F:zinc ion binding"/>
    <property type="evidence" value="ECO:0007669"/>
    <property type="project" value="UniProtKB-KW"/>
</dbReference>
<dbReference type="GO" id="GO:0000981">
    <property type="term" value="F:DNA-binding transcription factor activity, RNA polymerase II-specific"/>
    <property type="evidence" value="ECO:0007669"/>
    <property type="project" value="TreeGrafter"/>
</dbReference>
<dbReference type="InterPro" id="IPR036236">
    <property type="entry name" value="Znf_C2H2_sf"/>
</dbReference>
<evidence type="ECO:0000256" key="7">
    <source>
        <dbReference type="ARBA" id="ARBA00023125"/>
    </source>
</evidence>
<protein>
    <recommendedName>
        <fullName evidence="12">C2H2-type domain-containing protein</fullName>
    </recommendedName>
</protein>
<reference evidence="13" key="2">
    <citation type="submission" date="2016-06" db="EMBL/GenBank/DDBJ databases">
        <title>The genome of a short-lived fish provides insights into sex chromosome evolution and the genetic control of aging.</title>
        <authorList>
            <person name="Reichwald K."/>
            <person name="Felder M."/>
            <person name="Petzold A."/>
            <person name="Koch P."/>
            <person name="Groth M."/>
            <person name="Platzer M."/>
        </authorList>
    </citation>
    <scope>NUCLEOTIDE SEQUENCE</scope>
    <source>
        <tissue evidence="13">Brain</tissue>
    </source>
</reference>
<gene>
    <name evidence="13" type="primary">Nfu_g_1_010027</name>
</gene>
<evidence type="ECO:0000259" key="12">
    <source>
        <dbReference type="PROSITE" id="PS50157"/>
    </source>
</evidence>
<keyword evidence="9" id="KW-0539">Nucleus</keyword>
<dbReference type="SMART" id="SM00355">
    <property type="entry name" value="ZnF_C2H2"/>
    <property type="match status" value="4"/>
</dbReference>
<feature type="domain" description="C2H2-type" evidence="12">
    <location>
        <begin position="224"/>
        <end position="251"/>
    </location>
</feature>
<keyword evidence="3" id="KW-0677">Repeat</keyword>
<proteinExistence type="predicted"/>
<evidence type="ECO:0000256" key="3">
    <source>
        <dbReference type="ARBA" id="ARBA00022737"/>
    </source>
</evidence>
<evidence type="ECO:0000313" key="13">
    <source>
        <dbReference type="EMBL" id="SBR21272.1"/>
    </source>
</evidence>
<dbReference type="InterPro" id="IPR013087">
    <property type="entry name" value="Znf_C2H2_type"/>
</dbReference>
<sequence>MSKFQSLKIYMEQRLTAAVDDILGHFERTMLEYEEETERRHRDFLGVILAAETKHQITGFSPDLQQLLTETKDTLSEQQQLEESAAVDLEDEEPEPLNIKIEEAETNITMLKLSHVYVKTEDEKEEPQSSQLQHRQTDKTVSLDGEDGGRLEQDTSDVKPKLKVRVEDRSVTQKPYSRQDRGISLNDTRSNSSNLYRCSECGKIFSSPSYLKLHIRCHTGERPFRCPICRKSFSWKGRMQKHVRIHTGEKPFRCSVCGKMFSENGNLKVHMRIHTGEKPFRCSICGKAYAQRGNMKSHMMVHKGETIVKRSVHQPSKLTGGESAAKSDVKF</sequence>
<dbReference type="PROSITE" id="PS00028">
    <property type="entry name" value="ZINC_FINGER_C2H2_1"/>
    <property type="match status" value="4"/>
</dbReference>
<evidence type="ECO:0000256" key="11">
    <source>
        <dbReference type="SAM" id="MobiDB-lite"/>
    </source>
</evidence>
<dbReference type="EMBL" id="HAEE01001256">
    <property type="protein sequence ID" value="SBR21272.1"/>
    <property type="molecule type" value="Transcribed_RNA"/>
</dbReference>
<reference evidence="13" key="1">
    <citation type="submission" date="2016-05" db="EMBL/GenBank/DDBJ databases">
        <authorList>
            <person name="Lavstsen T."/>
            <person name="Jespersen J.S."/>
        </authorList>
    </citation>
    <scope>NUCLEOTIDE SEQUENCE</scope>
    <source>
        <tissue evidence="13">Brain</tissue>
    </source>
</reference>
<evidence type="ECO:0000256" key="9">
    <source>
        <dbReference type="ARBA" id="ARBA00023242"/>
    </source>
</evidence>